<name>A0ABD3M254_9STRA</name>
<evidence type="ECO:0000256" key="3">
    <source>
        <dbReference type="ARBA" id="ARBA00022502"/>
    </source>
</evidence>
<comment type="pathway">
    <text evidence="2">Glycolipid biosynthesis; glycosylphosphatidylinositol-anchor biosynthesis.</text>
</comment>
<evidence type="ECO:0000256" key="2">
    <source>
        <dbReference type="ARBA" id="ARBA00004687"/>
    </source>
</evidence>
<evidence type="ECO:0000256" key="10">
    <source>
        <dbReference type="ARBA" id="ARBA00038466"/>
    </source>
</evidence>
<evidence type="ECO:0000256" key="7">
    <source>
        <dbReference type="ARBA" id="ARBA00022824"/>
    </source>
</evidence>
<feature type="transmembrane region" description="Helical" evidence="11">
    <location>
        <begin position="263"/>
        <end position="293"/>
    </location>
</feature>
<dbReference type="AlphaFoldDB" id="A0ABD3M254"/>
<evidence type="ECO:0000313" key="12">
    <source>
        <dbReference type="EMBL" id="KAL3756824.1"/>
    </source>
</evidence>
<evidence type="ECO:0000256" key="9">
    <source>
        <dbReference type="ARBA" id="ARBA00023136"/>
    </source>
</evidence>
<dbReference type="EMBL" id="JALLBG020000290">
    <property type="protein sequence ID" value="KAL3756824.1"/>
    <property type="molecule type" value="Genomic_DNA"/>
</dbReference>
<keyword evidence="13" id="KW-1185">Reference proteome</keyword>
<evidence type="ECO:0000256" key="6">
    <source>
        <dbReference type="ARBA" id="ARBA00022692"/>
    </source>
</evidence>
<comment type="similarity">
    <text evidence="10">Belongs to the glycosyltransferase 22 family. PIGZ subfamily.</text>
</comment>
<comment type="subcellular location">
    <subcellularLocation>
        <location evidence="1 11">Endoplasmic reticulum membrane</location>
        <topology evidence="1 11">Multi-pass membrane protein</topology>
    </subcellularLocation>
</comment>
<feature type="transmembrane region" description="Helical" evidence="11">
    <location>
        <begin position="313"/>
        <end position="332"/>
    </location>
</feature>
<protein>
    <recommendedName>
        <fullName evidence="11">Mannosyltransferase</fullName>
        <ecNumber evidence="11">2.4.1.-</ecNumber>
    </recommendedName>
</protein>
<evidence type="ECO:0000256" key="5">
    <source>
        <dbReference type="ARBA" id="ARBA00022679"/>
    </source>
</evidence>
<sequence length="687" mass="77434">MGSSQQHGHRLKWIIYASLLILRFLGIFQRGYIHPDEFFQGGQELFFGAGGGEGWVGDDHDVDGADDYFAKNVTWEFEPNNAARSIIPPSFMTLLPLRLYVTLRDYWMRFHAGNVAASMISTVDDELNDVTLQKSWLDSFRQLITPDNMNLSGREILLVPRLFMAVLSVVFLDGSLWTLTNLRRSNEKAVQGGVSNHSGPPIEVIILASSWPCLAFGVRPFTNTLEAMVLAFLLVIVAMHVSRNEEFQRRKGTSKLVSGNIHSFLLIGTTCSVGVFVRFTFIFFAFPVVALFLWKRWESLGFRLMNMVRDGSLLAVSFMLVSCAFIMVDTPYYSRQTEFACTEFGCMLNYIAPFNLFRYNSNRSNLAKHGLHPRVTHLVVNLPMLFGPLALVGYCSTIRNLRRVATTAKGTEYSNVERICQWTIVFGLILLSCAPHQEPRFLLPLIVPLVYLYGQKGIGRGVWENSYTSIRKSRASLALWIAFNLFCYIFFGWLHQGGLLQSLLQLEDSRSISNGSESRHQPSRVVIYYKTYMPPTFLTHGTSTIKTMEKACEVDFTKETCTRDSGRGTDVILDLKSADSTVLQTVLRKWLNCNGWKLDASLKSVSELSVSADDIVVYLVSPLSALAPLVESQSEAHAVMMLEEYSIVSSWDYYGHITTEDWPADEGSVTKFMSQLKLGMHAVSCTR</sequence>
<evidence type="ECO:0000256" key="1">
    <source>
        <dbReference type="ARBA" id="ARBA00004477"/>
    </source>
</evidence>
<proteinExistence type="inferred from homology"/>
<dbReference type="PANTHER" id="PTHR22760:SF3">
    <property type="entry name" value="GPI MANNOSYLTRANSFERASE 4"/>
    <property type="match status" value="1"/>
</dbReference>
<keyword evidence="7 11" id="KW-0256">Endoplasmic reticulum</keyword>
<feature type="transmembrane region" description="Helical" evidence="11">
    <location>
        <begin position="224"/>
        <end position="242"/>
    </location>
</feature>
<dbReference type="GO" id="GO:0006506">
    <property type="term" value="P:GPI anchor biosynthetic process"/>
    <property type="evidence" value="ECO:0007669"/>
    <property type="project" value="UniProtKB-KW"/>
</dbReference>
<keyword evidence="8 11" id="KW-1133">Transmembrane helix</keyword>
<keyword evidence="9 11" id="KW-0472">Membrane</keyword>
<evidence type="ECO:0000313" key="13">
    <source>
        <dbReference type="Proteomes" id="UP001530293"/>
    </source>
</evidence>
<gene>
    <name evidence="12" type="ORF">ACHAWU_007789</name>
</gene>
<dbReference type="EC" id="2.4.1.-" evidence="11"/>
<keyword evidence="4 11" id="KW-0328">Glycosyltransferase</keyword>
<accession>A0ABD3M254</accession>
<evidence type="ECO:0000256" key="11">
    <source>
        <dbReference type="RuleBase" id="RU363075"/>
    </source>
</evidence>
<dbReference type="Pfam" id="PF03901">
    <property type="entry name" value="Glyco_transf_22"/>
    <property type="match status" value="1"/>
</dbReference>
<comment type="caution">
    <text evidence="12">The sequence shown here is derived from an EMBL/GenBank/DDBJ whole genome shotgun (WGS) entry which is preliminary data.</text>
</comment>
<dbReference type="PANTHER" id="PTHR22760">
    <property type="entry name" value="GLYCOSYLTRANSFERASE"/>
    <property type="match status" value="1"/>
</dbReference>
<dbReference type="GO" id="GO:0016757">
    <property type="term" value="F:glycosyltransferase activity"/>
    <property type="evidence" value="ECO:0007669"/>
    <property type="project" value="UniProtKB-KW"/>
</dbReference>
<reference evidence="12 13" key="1">
    <citation type="submission" date="2024-10" db="EMBL/GenBank/DDBJ databases">
        <title>Updated reference genomes for cyclostephanoid diatoms.</title>
        <authorList>
            <person name="Roberts W.R."/>
            <person name="Alverson A.J."/>
        </authorList>
    </citation>
    <scope>NUCLEOTIDE SEQUENCE [LARGE SCALE GENOMIC DNA]</scope>
    <source>
        <strain evidence="12 13">AJA232-27</strain>
    </source>
</reference>
<keyword evidence="6 11" id="KW-0812">Transmembrane</keyword>
<dbReference type="InterPro" id="IPR005599">
    <property type="entry name" value="GPI_mannosylTrfase"/>
</dbReference>
<feature type="transmembrane region" description="Helical" evidence="11">
    <location>
        <begin position="475"/>
        <end position="494"/>
    </location>
</feature>
<dbReference type="GO" id="GO:0005789">
    <property type="term" value="C:endoplasmic reticulum membrane"/>
    <property type="evidence" value="ECO:0007669"/>
    <property type="project" value="UniProtKB-SubCell"/>
</dbReference>
<feature type="transmembrane region" description="Helical" evidence="11">
    <location>
        <begin position="13"/>
        <end position="33"/>
    </location>
</feature>
<organism evidence="12 13">
    <name type="scientific">Discostella pseudostelligera</name>
    <dbReference type="NCBI Taxonomy" id="259834"/>
    <lineage>
        <taxon>Eukaryota</taxon>
        <taxon>Sar</taxon>
        <taxon>Stramenopiles</taxon>
        <taxon>Ochrophyta</taxon>
        <taxon>Bacillariophyta</taxon>
        <taxon>Coscinodiscophyceae</taxon>
        <taxon>Thalassiosirophycidae</taxon>
        <taxon>Stephanodiscales</taxon>
        <taxon>Stephanodiscaceae</taxon>
        <taxon>Discostella</taxon>
    </lineage>
</organism>
<feature type="transmembrane region" description="Helical" evidence="11">
    <location>
        <begin position="378"/>
        <end position="398"/>
    </location>
</feature>
<dbReference type="Proteomes" id="UP001530293">
    <property type="component" value="Unassembled WGS sequence"/>
</dbReference>
<feature type="transmembrane region" description="Helical" evidence="11">
    <location>
        <begin position="158"/>
        <end position="179"/>
    </location>
</feature>
<keyword evidence="3" id="KW-0337">GPI-anchor biosynthesis</keyword>
<evidence type="ECO:0000256" key="8">
    <source>
        <dbReference type="ARBA" id="ARBA00022989"/>
    </source>
</evidence>
<evidence type="ECO:0000256" key="4">
    <source>
        <dbReference type="ARBA" id="ARBA00022676"/>
    </source>
</evidence>
<keyword evidence="5" id="KW-0808">Transferase</keyword>